<sequence length="68" mass="8041">MTLTELDNLKKNNPKRYYRFVFFIQEKFKRESVALEKIKDQASGNSGSKDVFVMNERDDFVSEIGEMK</sequence>
<evidence type="ECO:0000313" key="1">
    <source>
        <dbReference type="EMBL" id="KKN76291.1"/>
    </source>
</evidence>
<comment type="caution">
    <text evidence="1">The sequence shown here is derived from an EMBL/GenBank/DDBJ whole genome shotgun (WGS) entry which is preliminary data.</text>
</comment>
<protein>
    <submittedName>
        <fullName evidence="1">Uncharacterized protein</fullName>
    </submittedName>
</protein>
<name>A0A0F9VS64_9ZZZZ</name>
<gene>
    <name evidence="1" type="ORF">LCGC14_0371430</name>
</gene>
<accession>A0A0F9VS64</accession>
<reference evidence="1" key="1">
    <citation type="journal article" date="2015" name="Nature">
        <title>Complex archaea that bridge the gap between prokaryotes and eukaryotes.</title>
        <authorList>
            <person name="Spang A."/>
            <person name="Saw J.H."/>
            <person name="Jorgensen S.L."/>
            <person name="Zaremba-Niedzwiedzka K."/>
            <person name="Martijn J."/>
            <person name="Lind A.E."/>
            <person name="van Eijk R."/>
            <person name="Schleper C."/>
            <person name="Guy L."/>
            <person name="Ettema T.J."/>
        </authorList>
    </citation>
    <scope>NUCLEOTIDE SEQUENCE</scope>
</reference>
<dbReference type="AlphaFoldDB" id="A0A0F9VS64"/>
<organism evidence="1">
    <name type="scientific">marine sediment metagenome</name>
    <dbReference type="NCBI Taxonomy" id="412755"/>
    <lineage>
        <taxon>unclassified sequences</taxon>
        <taxon>metagenomes</taxon>
        <taxon>ecological metagenomes</taxon>
    </lineage>
</organism>
<dbReference type="EMBL" id="LAZR01000297">
    <property type="protein sequence ID" value="KKN76291.1"/>
    <property type="molecule type" value="Genomic_DNA"/>
</dbReference>
<proteinExistence type="predicted"/>